<dbReference type="EMBL" id="BNCP01000042">
    <property type="protein sequence ID" value="GIL87969.1"/>
    <property type="molecule type" value="Genomic_DNA"/>
</dbReference>
<evidence type="ECO:0000313" key="1">
    <source>
        <dbReference type="EMBL" id="GIL87969.1"/>
    </source>
</evidence>
<proteinExistence type="predicted"/>
<accession>A0A8J4CWL8</accession>
<protein>
    <submittedName>
        <fullName evidence="1">Uncharacterized protein</fullName>
    </submittedName>
</protein>
<reference evidence="1" key="1">
    <citation type="journal article" date="2021" name="Proc. Natl. Acad. Sci. U.S.A.">
        <title>Three genomes in the algal genus Volvox reveal the fate of a haploid sex-determining region after a transition to homothallism.</title>
        <authorList>
            <person name="Yamamoto K."/>
            <person name="Hamaji T."/>
            <person name="Kawai-Toyooka H."/>
            <person name="Matsuzaki R."/>
            <person name="Takahashi F."/>
            <person name="Nishimura Y."/>
            <person name="Kawachi M."/>
            <person name="Noguchi H."/>
            <person name="Minakuchi Y."/>
            <person name="Umen J.G."/>
            <person name="Toyoda A."/>
            <person name="Nozaki H."/>
        </authorList>
    </citation>
    <scope>NUCLEOTIDE SEQUENCE</scope>
    <source>
        <strain evidence="1">NIES-3786</strain>
    </source>
</reference>
<gene>
    <name evidence="1" type="ORF">Vretifemale_16008</name>
</gene>
<dbReference type="Proteomes" id="UP000747110">
    <property type="component" value="Unassembled WGS sequence"/>
</dbReference>
<comment type="caution">
    <text evidence="1">The sequence shown here is derived from an EMBL/GenBank/DDBJ whole genome shotgun (WGS) entry which is preliminary data.</text>
</comment>
<keyword evidence="2" id="KW-1185">Reference proteome</keyword>
<sequence length="148" mass="15987">RESVGPGALVSSGMPCAEAVVSGLSSELLDLVLPSVVDQAGIVTAARVPIEYITMGDEAWMKWLSAHQKEGRMVLCRSSGCLWVVIFATVFWRDALFRESGDTVEVLKVYISPVRTTSARHTRHGAGGASDGTALVVFDLRYFGVTRK</sequence>
<evidence type="ECO:0000313" key="2">
    <source>
        <dbReference type="Proteomes" id="UP000747110"/>
    </source>
</evidence>
<organism evidence="1 2">
    <name type="scientific">Volvox reticuliferus</name>
    <dbReference type="NCBI Taxonomy" id="1737510"/>
    <lineage>
        <taxon>Eukaryota</taxon>
        <taxon>Viridiplantae</taxon>
        <taxon>Chlorophyta</taxon>
        <taxon>core chlorophytes</taxon>
        <taxon>Chlorophyceae</taxon>
        <taxon>CS clade</taxon>
        <taxon>Chlamydomonadales</taxon>
        <taxon>Volvocaceae</taxon>
        <taxon>Volvox</taxon>
    </lineage>
</organism>
<dbReference type="AlphaFoldDB" id="A0A8J4CWL8"/>
<name>A0A8J4CWL8_9CHLO</name>
<feature type="non-terminal residue" evidence="1">
    <location>
        <position position="1"/>
    </location>
</feature>